<dbReference type="AlphaFoldDB" id="A0AAQ3M737"/>
<evidence type="ECO:0000256" key="2">
    <source>
        <dbReference type="SAM" id="MobiDB-lite"/>
    </source>
</evidence>
<sequence length="465" mass="53171">MSLTKAKNFLLGLPAEGKQETKRPVVTTSGVRRLAENPQESVTKQSEVTTETKPLPARPEETEETVTMKPSTKDSERKASIVPRPHIQTQYRWPKDDDEIKSMLFGLTHRDNQLFDLNDQFNDLQKERLELEKENADLNERLRVIQERSFRSREDALWRPMDESAISIEIESLQNDIEEFGRDYAADCLILPKGNQVGAIRDLRRELEDVWRLPGDIAEIDNEFRTLRRSVRLALTGLISSTIHREILSNPFFFVDEDLLLALESDTPHSDPPHRVSPTSLFQLYIIFQHVDLRKAHVWRSDFMRLLSPQPSDTDNGSESMRHASREARNAACLKIARSLLGGASAFLVKTLQMPVDPKLKELEGLCRKAASLASKLWAQRPALECIGLTGLSRLPYNKESTIMKAHKLHQIDDPNDRSLDGRRVQIVVHPAVQVRGTYDAEAYNTSRIWAKSVVWLDERNQAEK</sequence>
<organism evidence="3 4">
    <name type="scientific">Acrodontium crateriforme</name>
    <dbReference type="NCBI Taxonomy" id="150365"/>
    <lineage>
        <taxon>Eukaryota</taxon>
        <taxon>Fungi</taxon>
        <taxon>Dikarya</taxon>
        <taxon>Ascomycota</taxon>
        <taxon>Pezizomycotina</taxon>
        <taxon>Dothideomycetes</taxon>
        <taxon>Dothideomycetidae</taxon>
        <taxon>Mycosphaerellales</taxon>
        <taxon>Teratosphaeriaceae</taxon>
        <taxon>Acrodontium</taxon>
    </lineage>
</organism>
<feature type="coiled-coil region" evidence="1">
    <location>
        <begin position="114"/>
        <end position="148"/>
    </location>
</feature>
<evidence type="ECO:0000313" key="3">
    <source>
        <dbReference type="EMBL" id="WPH02105.1"/>
    </source>
</evidence>
<accession>A0AAQ3M737</accession>
<evidence type="ECO:0000313" key="4">
    <source>
        <dbReference type="Proteomes" id="UP001303373"/>
    </source>
</evidence>
<feature type="compositionally biased region" description="Polar residues" evidence="2">
    <location>
        <begin position="38"/>
        <end position="52"/>
    </location>
</feature>
<keyword evidence="4" id="KW-1185">Reference proteome</keyword>
<protein>
    <submittedName>
        <fullName evidence="3">Uncharacterized protein</fullName>
    </submittedName>
</protein>
<feature type="region of interest" description="Disordered" evidence="2">
    <location>
        <begin position="1"/>
        <end position="93"/>
    </location>
</feature>
<dbReference type="Proteomes" id="UP001303373">
    <property type="component" value="Chromosome 7"/>
</dbReference>
<name>A0AAQ3M737_9PEZI</name>
<reference evidence="3 4" key="1">
    <citation type="submission" date="2023-11" db="EMBL/GenBank/DDBJ databases">
        <title>An acidophilic fungus is an integral part of prey digestion in a carnivorous sundew plant.</title>
        <authorList>
            <person name="Tsai I.J."/>
        </authorList>
    </citation>
    <scope>NUCLEOTIDE SEQUENCE [LARGE SCALE GENOMIC DNA]</scope>
    <source>
        <strain evidence="3">169a</strain>
    </source>
</reference>
<gene>
    <name evidence="3" type="ORF">R9X50_00496000</name>
</gene>
<keyword evidence="1" id="KW-0175">Coiled coil</keyword>
<proteinExistence type="predicted"/>
<dbReference type="EMBL" id="CP138586">
    <property type="protein sequence ID" value="WPH02105.1"/>
    <property type="molecule type" value="Genomic_DNA"/>
</dbReference>
<evidence type="ECO:0000256" key="1">
    <source>
        <dbReference type="SAM" id="Coils"/>
    </source>
</evidence>